<evidence type="ECO:0008006" key="6">
    <source>
        <dbReference type="Google" id="ProtNLM"/>
    </source>
</evidence>
<keyword evidence="2" id="KW-1133">Transmembrane helix</keyword>
<keyword evidence="2" id="KW-0472">Membrane</keyword>
<feature type="region of interest" description="Disordered" evidence="1">
    <location>
        <begin position="167"/>
        <end position="213"/>
    </location>
</feature>
<evidence type="ECO:0000313" key="5">
    <source>
        <dbReference type="Proteomes" id="UP000199394"/>
    </source>
</evidence>
<protein>
    <recommendedName>
        <fullName evidence="6">LPXTG-motif cell wall anchor domain-containing protein</fullName>
    </recommendedName>
</protein>
<dbReference type="RefSeq" id="WP_090305952.1">
    <property type="nucleotide sequence ID" value="NZ_FNRK01000006.1"/>
</dbReference>
<keyword evidence="3" id="KW-0732">Signal</keyword>
<keyword evidence="2" id="KW-0812">Transmembrane</keyword>
<gene>
    <name evidence="4" type="ORF">SAMN04515656_10696</name>
</gene>
<keyword evidence="5" id="KW-1185">Reference proteome</keyword>
<dbReference type="EMBL" id="FNRK01000006">
    <property type="protein sequence ID" value="SEA25978.1"/>
    <property type="molecule type" value="Genomic_DNA"/>
</dbReference>
<organism evidence="4 5">
    <name type="scientific">Eubacterium aggregans</name>
    <dbReference type="NCBI Taxonomy" id="81409"/>
    <lineage>
        <taxon>Bacteria</taxon>
        <taxon>Bacillati</taxon>
        <taxon>Bacillota</taxon>
        <taxon>Clostridia</taxon>
        <taxon>Eubacteriales</taxon>
        <taxon>Eubacteriaceae</taxon>
        <taxon>Eubacterium</taxon>
    </lineage>
</organism>
<evidence type="ECO:0000256" key="2">
    <source>
        <dbReference type="SAM" id="Phobius"/>
    </source>
</evidence>
<feature type="transmembrane region" description="Helical" evidence="2">
    <location>
        <begin position="219"/>
        <end position="237"/>
    </location>
</feature>
<feature type="chain" id="PRO_5011736840" description="LPXTG-motif cell wall anchor domain-containing protein" evidence="3">
    <location>
        <begin position="30"/>
        <end position="245"/>
    </location>
</feature>
<proteinExistence type="predicted"/>
<feature type="signal peptide" evidence="3">
    <location>
        <begin position="1"/>
        <end position="29"/>
    </location>
</feature>
<dbReference type="OrthoDB" id="9921819at2"/>
<feature type="compositionally biased region" description="Low complexity" evidence="1">
    <location>
        <begin position="190"/>
        <end position="201"/>
    </location>
</feature>
<evidence type="ECO:0000256" key="1">
    <source>
        <dbReference type="SAM" id="MobiDB-lite"/>
    </source>
</evidence>
<evidence type="ECO:0000313" key="4">
    <source>
        <dbReference type="EMBL" id="SEA25978.1"/>
    </source>
</evidence>
<sequence length="245" mass="25250">MKWNKIMKYMGTLCLSTLLIMLFCLPVMAEEGGAPQLLVTKGNQDGQINIALSGMGAPTIKGLSLKLKLTNATFTGALTPDTALKSEDARVKILPQESGEEATLAVTRDGQLPLVSGVIAIGTLTVTGQAGADYSIAASDLEMVDALTYAKTVLAVVKNDSKSESLSFEKKPAEGSNPSPSVQNPGDVASGGTSESGSVTETEGRSGNPGTGVLATEQAIPVVLGIFLIALSGAVALSRKNRINQ</sequence>
<dbReference type="Proteomes" id="UP000199394">
    <property type="component" value="Unassembled WGS sequence"/>
</dbReference>
<accession>A0A1H3ZQL4</accession>
<dbReference type="AlphaFoldDB" id="A0A1H3ZQL4"/>
<dbReference type="STRING" id="81409.SAMN04515656_10696"/>
<evidence type="ECO:0000256" key="3">
    <source>
        <dbReference type="SAM" id="SignalP"/>
    </source>
</evidence>
<reference evidence="4 5" key="1">
    <citation type="submission" date="2016-10" db="EMBL/GenBank/DDBJ databases">
        <authorList>
            <person name="de Groot N.N."/>
        </authorList>
    </citation>
    <scope>NUCLEOTIDE SEQUENCE [LARGE SCALE GENOMIC DNA]</scope>
    <source>
        <strain evidence="4 5">SR12</strain>
    </source>
</reference>
<name>A0A1H3ZQL4_9FIRM</name>